<evidence type="ECO:0000256" key="10">
    <source>
        <dbReference type="SAM" id="SignalP"/>
    </source>
</evidence>
<dbReference type="AlphaFoldDB" id="A0A939GLB9"/>
<dbReference type="NCBIfam" id="TIGR04057">
    <property type="entry name" value="SusC_RagA_signa"/>
    <property type="match status" value="1"/>
</dbReference>
<evidence type="ECO:0000313" key="13">
    <source>
        <dbReference type="EMBL" id="MBO0939988.1"/>
    </source>
</evidence>
<evidence type="ECO:0000256" key="4">
    <source>
        <dbReference type="ARBA" id="ARBA00022692"/>
    </source>
</evidence>
<evidence type="ECO:0000256" key="2">
    <source>
        <dbReference type="ARBA" id="ARBA00022448"/>
    </source>
</evidence>
<dbReference type="InterPro" id="IPR012910">
    <property type="entry name" value="Plug_dom"/>
</dbReference>
<evidence type="ECO:0000256" key="5">
    <source>
        <dbReference type="ARBA" id="ARBA00023077"/>
    </source>
</evidence>
<evidence type="ECO:0000256" key="9">
    <source>
        <dbReference type="RuleBase" id="RU003357"/>
    </source>
</evidence>
<keyword evidence="5 9" id="KW-0798">TonB box</keyword>
<evidence type="ECO:0000256" key="3">
    <source>
        <dbReference type="ARBA" id="ARBA00022452"/>
    </source>
</evidence>
<dbReference type="Pfam" id="PF13715">
    <property type="entry name" value="CarbopepD_reg_2"/>
    <property type="match status" value="1"/>
</dbReference>
<organism evidence="13 14">
    <name type="scientific">Fibrella rubiginis</name>
    <dbReference type="NCBI Taxonomy" id="2817060"/>
    <lineage>
        <taxon>Bacteria</taxon>
        <taxon>Pseudomonadati</taxon>
        <taxon>Bacteroidota</taxon>
        <taxon>Cytophagia</taxon>
        <taxon>Cytophagales</taxon>
        <taxon>Spirosomataceae</taxon>
        <taxon>Fibrella</taxon>
    </lineage>
</organism>
<keyword evidence="13" id="KW-0675">Receptor</keyword>
<dbReference type="PROSITE" id="PS52016">
    <property type="entry name" value="TONB_DEPENDENT_REC_3"/>
    <property type="match status" value="1"/>
</dbReference>
<sequence>MQTPLRPRTLPGRITRLFVAQGLLACSCLTLSHATGTPPGNAADVRSTARLTQKVVDKTVTGRVTEEAGEGLPGVSVVLKGTQRGTVTDADGRYKLDVPDANAVLVFSFVGYISQEVAVGAQVNIDVSLKGDAKTLDEFVVIGYGTTRKSDLTGAVATVKEAQLQERPTSSLNQALSGRMAGVQVNTNSGRPGGRTTVRIRGFSSINSSNNPLYVVDGVFLPQGTGDQFSNAIDFINPNDIVSVEVLKDASSTAIYGARGANGVILVTTKKGKAGESRVTYDAQVGMNTIGPNRPHVLNARQYLAVEDLAYANIAKYDPKGWEAGKWAYLDPVARRKAYSAKFPGVFDANLNPLYDTDWFKESTQNRLSQNHQLGFSGGNERTQYSLSLGYRDDEGLIKTSYMKRYSGRFTLDDQVKRWLKVSGTLSYNNQSENLVDVNDAVARQIVEDFPFLPVTYADGTYANNRDYPYAEGTFSSVHRLMGRRYIQNTQTTLGSLAATLSLAKGLEFRSILGANIQTQEINQSTTRTLNIGGNGNASTNNARTTVWSLENYLTYNRQFGQDHSLTSLLGLSWQETNVFGIGAGVNNFATDYFGFNNLGAGATNPFVSSGASRFAINSYFGRINYGFKNKYLFTATGRADGSSKFGANHKFAFFPSAALAWRVSEEDFLKGNPVVSNLKLRTSYGLTGNSEIPPYSSLSLLSSNYSTIYSDARVGGTGISRLANPDLRWEKTAQSDIGLEIGLFKGRVNLEADYYYRLTTDMLLDAPVPLSSGYGTIRRNVGSMENRGFEFGINTVNINRPSFTWNTSFNISFNKNKVLSLATPSDIFNVGGPDFTNPTNIIRVGEPVGSFWGLTRVGVWSEAEREEAAKFTSYRNGLTILPGDIKYLDVNGDKAITDADRSIIGNGSPKGWGALNNNVRIGNFDATFEMQFMFGNQVMLMNLHPSEDRQALANSYTSVLNAWTPTNQNTQIAEIRDTRAGYVTNVDSHWIKNGSFLRGRNLLVGYTFPAALTNRLKINRLRVYTSAQNFFLLVEDPIVGDPEVTPTNQGGGNSAFSQGMIWHNYPKPTTYLLGIQLGL</sequence>
<evidence type="ECO:0000256" key="8">
    <source>
        <dbReference type="PROSITE-ProRule" id="PRU01360"/>
    </source>
</evidence>
<dbReference type="Gene3D" id="2.60.40.1120">
    <property type="entry name" value="Carboxypeptidase-like, regulatory domain"/>
    <property type="match status" value="1"/>
</dbReference>
<proteinExistence type="inferred from homology"/>
<keyword evidence="6 8" id="KW-0472">Membrane</keyword>
<dbReference type="FunFam" id="2.170.130.10:FF:000008">
    <property type="entry name" value="SusC/RagA family TonB-linked outer membrane protein"/>
    <property type="match status" value="1"/>
</dbReference>
<dbReference type="RefSeq" id="WP_207367519.1">
    <property type="nucleotide sequence ID" value="NZ_JAFMYV010000020.1"/>
</dbReference>
<feature type="domain" description="TonB-dependent receptor-like beta-barrel" evidence="11">
    <location>
        <begin position="457"/>
        <end position="855"/>
    </location>
</feature>
<evidence type="ECO:0000313" key="14">
    <source>
        <dbReference type="Proteomes" id="UP000664034"/>
    </source>
</evidence>
<keyword evidence="10" id="KW-0732">Signal</keyword>
<dbReference type="Pfam" id="PF00593">
    <property type="entry name" value="TonB_dep_Rec_b-barrel"/>
    <property type="match status" value="1"/>
</dbReference>
<dbReference type="InterPro" id="IPR000531">
    <property type="entry name" value="Beta-barrel_TonB"/>
</dbReference>
<accession>A0A939GLB9</accession>
<evidence type="ECO:0000259" key="12">
    <source>
        <dbReference type="Pfam" id="PF07715"/>
    </source>
</evidence>
<evidence type="ECO:0000256" key="6">
    <source>
        <dbReference type="ARBA" id="ARBA00023136"/>
    </source>
</evidence>
<dbReference type="NCBIfam" id="TIGR04056">
    <property type="entry name" value="OMP_RagA_SusC"/>
    <property type="match status" value="1"/>
</dbReference>
<dbReference type="InterPro" id="IPR023996">
    <property type="entry name" value="TonB-dep_OMP_SusC/RagA"/>
</dbReference>
<dbReference type="InterPro" id="IPR039426">
    <property type="entry name" value="TonB-dep_rcpt-like"/>
</dbReference>
<comment type="caution">
    <text evidence="13">The sequence shown here is derived from an EMBL/GenBank/DDBJ whole genome shotgun (WGS) entry which is preliminary data.</text>
</comment>
<dbReference type="InterPro" id="IPR023997">
    <property type="entry name" value="TonB-dep_OMP_SusC/RagA_CS"/>
</dbReference>
<dbReference type="GO" id="GO:0009279">
    <property type="term" value="C:cell outer membrane"/>
    <property type="evidence" value="ECO:0007669"/>
    <property type="project" value="UniProtKB-SubCell"/>
</dbReference>
<evidence type="ECO:0000256" key="7">
    <source>
        <dbReference type="ARBA" id="ARBA00023237"/>
    </source>
</evidence>
<dbReference type="Pfam" id="PF07715">
    <property type="entry name" value="Plug"/>
    <property type="match status" value="1"/>
</dbReference>
<dbReference type="Gene3D" id="2.170.130.10">
    <property type="entry name" value="TonB-dependent receptor, plug domain"/>
    <property type="match status" value="1"/>
</dbReference>
<gene>
    <name evidence="13" type="ORF">J2I47_25810</name>
</gene>
<dbReference type="InterPro" id="IPR008969">
    <property type="entry name" value="CarboxyPept-like_regulatory"/>
</dbReference>
<keyword evidence="4 8" id="KW-0812">Transmembrane</keyword>
<evidence type="ECO:0000256" key="1">
    <source>
        <dbReference type="ARBA" id="ARBA00004571"/>
    </source>
</evidence>
<feature type="domain" description="TonB-dependent receptor plug" evidence="12">
    <location>
        <begin position="149"/>
        <end position="264"/>
    </location>
</feature>
<dbReference type="SUPFAM" id="SSF49464">
    <property type="entry name" value="Carboxypeptidase regulatory domain-like"/>
    <property type="match status" value="1"/>
</dbReference>
<dbReference type="InterPro" id="IPR037066">
    <property type="entry name" value="Plug_dom_sf"/>
</dbReference>
<dbReference type="Gene3D" id="2.40.170.20">
    <property type="entry name" value="TonB-dependent receptor, beta-barrel domain"/>
    <property type="match status" value="1"/>
</dbReference>
<dbReference type="EMBL" id="JAFMYV010000020">
    <property type="protein sequence ID" value="MBO0939988.1"/>
    <property type="molecule type" value="Genomic_DNA"/>
</dbReference>
<keyword evidence="2 8" id="KW-0813">Transport</keyword>
<dbReference type="PROSITE" id="PS51257">
    <property type="entry name" value="PROKAR_LIPOPROTEIN"/>
    <property type="match status" value="1"/>
</dbReference>
<evidence type="ECO:0000259" key="11">
    <source>
        <dbReference type="Pfam" id="PF00593"/>
    </source>
</evidence>
<name>A0A939GLB9_9BACT</name>
<reference evidence="13" key="1">
    <citation type="submission" date="2021-03" db="EMBL/GenBank/DDBJ databases">
        <title>Fibrella sp. HMF5335 genome sequencing and assembly.</title>
        <authorList>
            <person name="Kang H."/>
            <person name="Kim H."/>
            <person name="Bae S."/>
            <person name="Joh K."/>
        </authorList>
    </citation>
    <scope>NUCLEOTIDE SEQUENCE</scope>
    <source>
        <strain evidence="13">HMF5335</strain>
    </source>
</reference>
<comment type="subcellular location">
    <subcellularLocation>
        <location evidence="1 8">Cell outer membrane</location>
        <topology evidence="1 8">Multi-pass membrane protein</topology>
    </subcellularLocation>
</comment>
<comment type="similarity">
    <text evidence="8 9">Belongs to the TonB-dependent receptor family.</text>
</comment>
<keyword evidence="14" id="KW-1185">Reference proteome</keyword>
<protein>
    <submittedName>
        <fullName evidence="13">TonB-dependent receptor</fullName>
    </submittedName>
</protein>
<dbReference type="SUPFAM" id="SSF56935">
    <property type="entry name" value="Porins"/>
    <property type="match status" value="1"/>
</dbReference>
<keyword evidence="3 8" id="KW-1134">Transmembrane beta strand</keyword>
<feature type="chain" id="PRO_5038012980" evidence="10">
    <location>
        <begin position="35"/>
        <end position="1080"/>
    </location>
</feature>
<keyword evidence="7 8" id="KW-0998">Cell outer membrane</keyword>
<dbReference type="InterPro" id="IPR036942">
    <property type="entry name" value="Beta-barrel_TonB_sf"/>
</dbReference>
<dbReference type="Proteomes" id="UP000664034">
    <property type="component" value="Unassembled WGS sequence"/>
</dbReference>
<feature type="signal peptide" evidence="10">
    <location>
        <begin position="1"/>
        <end position="34"/>
    </location>
</feature>